<dbReference type="EMBL" id="FTPD01000015">
    <property type="protein sequence ID" value="SIT55457.1"/>
    <property type="molecule type" value="Genomic_DNA"/>
</dbReference>
<keyword evidence="2" id="KW-1185">Reference proteome</keyword>
<dbReference type="Proteomes" id="UP000188388">
    <property type="component" value="Unassembled WGS sequence"/>
</dbReference>
<reference evidence="2" key="1">
    <citation type="submission" date="2017-01" db="EMBL/GenBank/DDBJ databases">
        <authorList>
            <person name="Brunel B."/>
        </authorList>
    </citation>
    <scope>NUCLEOTIDE SEQUENCE [LARGE SCALE GENOMIC DNA]</scope>
</reference>
<evidence type="ECO:0000313" key="2">
    <source>
        <dbReference type="Proteomes" id="UP000188388"/>
    </source>
</evidence>
<protein>
    <submittedName>
        <fullName evidence="1">Uncharacterized protein</fullName>
    </submittedName>
</protein>
<gene>
    <name evidence="1" type="ORF">BQ8794_220021</name>
</gene>
<evidence type="ECO:0000313" key="1">
    <source>
        <dbReference type="EMBL" id="SIT55457.1"/>
    </source>
</evidence>
<accession>A0A1R3V9I2</accession>
<organism evidence="1 2">
    <name type="scientific">Mesorhizobium prunaredense</name>
    <dbReference type="NCBI Taxonomy" id="1631249"/>
    <lineage>
        <taxon>Bacteria</taxon>
        <taxon>Pseudomonadati</taxon>
        <taxon>Pseudomonadota</taxon>
        <taxon>Alphaproteobacteria</taxon>
        <taxon>Hyphomicrobiales</taxon>
        <taxon>Phyllobacteriaceae</taxon>
        <taxon>Mesorhizobium</taxon>
    </lineage>
</organism>
<sequence length="62" mass="6909">MSPGFSRWRRSQRRGFRPAVDAAGVRAAVRFFLRIDPIGFCWNGSQTAEMPTGLVSVRPALT</sequence>
<name>A0A1R3V9I2_9HYPH</name>
<proteinExistence type="predicted"/>
<dbReference type="AlphaFoldDB" id="A0A1R3V9I2"/>